<dbReference type="InParanoid" id="A0A0N0PDR7"/>
<feature type="chain" id="PRO_5005857426" evidence="1">
    <location>
        <begin position="18"/>
        <end position="120"/>
    </location>
</feature>
<evidence type="ECO:0000256" key="1">
    <source>
        <dbReference type="SAM" id="SignalP"/>
    </source>
</evidence>
<feature type="signal peptide" evidence="1">
    <location>
        <begin position="1"/>
        <end position="17"/>
    </location>
</feature>
<organism evidence="2 3">
    <name type="scientific">Papilio machaon</name>
    <name type="common">Old World swallowtail butterfly</name>
    <dbReference type="NCBI Taxonomy" id="76193"/>
    <lineage>
        <taxon>Eukaryota</taxon>
        <taxon>Metazoa</taxon>
        <taxon>Ecdysozoa</taxon>
        <taxon>Arthropoda</taxon>
        <taxon>Hexapoda</taxon>
        <taxon>Insecta</taxon>
        <taxon>Pterygota</taxon>
        <taxon>Neoptera</taxon>
        <taxon>Endopterygota</taxon>
        <taxon>Lepidoptera</taxon>
        <taxon>Glossata</taxon>
        <taxon>Ditrysia</taxon>
        <taxon>Papilionoidea</taxon>
        <taxon>Papilionidae</taxon>
        <taxon>Papilioninae</taxon>
        <taxon>Papilio</taxon>
    </lineage>
</organism>
<gene>
    <name evidence="2" type="ORF">RR48_01385</name>
</gene>
<accession>A0A0N0PDR7</accession>
<dbReference type="EMBL" id="KQ460126">
    <property type="protein sequence ID" value="KPJ17597.1"/>
    <property type="molecule type" value="Genomic_DNA"/>
</dbReference>
<proteinExistence type="predicted"/>
<evidence type="ECO:0000313" key="2">
    <source>
        <dbReference type="EMBL" id="KPJ17597.1"/>
    </source>
</evidence>
<evidence type="ECO:0000313" key="3">
    <source>
        <dbReference type="Proteomes" id="UP000053240"/>
    </source>
</evidence>
<keyword evidence="1" id="KW-0732">Signal</keyword>
<protein>
    <submittedName>
        <fullName evidence="2">Uncharacterized protein</fullName>
    </submittedName>
</protein>
<name>A0A0N0PDR7_PAPMA</name>
<dbReference type="Proteomes" id="UP000053240">
    <property type="component" value="Unassembled WGS sequence"/>
</dbReference>
<dbReference type="AlphaFoldDB" id="A0A0N0PDR7"/>
<keyword evidence="3" id="KW-1185">Reference proteome</keyword>
<sequence length="120" mass="13205">MAVKIIVLLALLAIVDAQENCGCDNGQILQEASDTFKFLKTLSPKVGEEYPIMPGLLSPLVSCDCGGNRKKRKTLPDTMNIVKEIRPTPKYEDHAAAGIRNKCPLGFRRIGFMCLNVDLL</sequence>
<reference evidence="2 3" key="1">
    <citation type="journal article" date="2015" name="Nat. Commun.">
        <title>Outbred genome sequencing and CRISPR/Cas9 gene editing in butterflies.</title>
        <authorList>
            <person name="Li X."/>
            <person name="Fan D."/>
            <person name="Zhang W."/>
            <person name="Liu G."/>
            <person name="Zhang L."/>
            <person name="Zhao L."/>
            <person name="Fang X."/>
            <person name="Chen L."/>
            <person name="Dong Y."/>
            <person name="Chen Y."/>
            <person name="Ding Y."/>
            <person name="Zhao R."/>
            <person name="Feng M."/>
            <person name="Zhu Y."/>
            <person name="Feng Y."/>
            <person name="Jiang X."/>
            <person name="Zhu D."/>
            <person name="Xiang H."/>
            <person name="Feng X."/>
            <person name="Li S."/>
            <person name="Wang J."/>
            <person name="Zhang G."/>
            <person name="Kronforst M.R."/>
            <person name="Wang W."/>
        </authorList>
    </citation>
    <scope>NUCLEOTIDE SEQUENCE [LARGE SCALE GENOMIC DNA]</scope>
    <source>
        <strain evidence="2">Ya'a_city_454_Pm</strain>
        <tissue evidence="2">Whole body</tissue>
    </source>
</reference>